<dbReference type="Gene3D" id="2.60.120.260">
    <property type="entry name" value="Galactose-binding domain-like"/>
    <property type="match status" value="1"/>
</dbReference>
<keyword evidence="7" id="KW-0378">Hydrolase</keyword>
<feature type="domain" description="Immune inhibitor A-like metallopeptidase VEG" evidence="13">
    <location>
        <begin position="611"/>
        <end position="771"/>
    </location>
</feature>
<keyword evidence="9" id="KW-0482">Metalloprotease</keyword>
<evidence type="ECO:0000256" key="1">
    <source>
        <dbReference type="ARBA" id="ARBA00001947"/>
    </source>
</evidence>
<keyword evidence="15" id="KW-1185">Reference proteome</keyword>
<feature type="region of interest" description="Disordered" evidence="10">
    <location>
        <begin position="125"/>
        <end position="149"/>
    </location>
</feature>
<evidence type="ECO:0000256" key="11">
    <source>
        <dbReference type="SAM" id="SignalP"/>
    </source>
</evidence>
<keyword evidence="3" id="KW-0964">Secreted</keyword>
<feature type="signal peptide" evidence="11">
    <location>
        <begin position="1"/>
        <end position="31"/>
    </location>
</feature>
<organism evidence="14 15">
    <name type="scientific">Streptomyces rubellomurinus (strain ATCC 31215)</name>
    <dbReference type="NCBI Taxonomy" id="359131"/>
    <lineage>
        <taxon>Bacteria</taxon>
        <taxon>Bacillati</taxon>
        <taxon>Actinomycetota</taxon>
        <taxon>Actinomycetes</taxon>
        <taxon>Kitasatosporales</taxon>
        <taxon>Streptomycetaceae</taxon>
        <taxon>Streptomyces</taxon>
    </lineage>
</organism>
<evidence type="ECO:0000259" key="13">
    <source>
        <dbReference type="Pfam" id="PF20774"/>
    </source>
</evidence>
<dbReference type="GO" id="GO:0008237">
    <property type="term" value="F:metallopeptidase activity"/>
    <property type="evidence" value="ECO:0007669"/>
    <property type="project" value="UniProtKB-KW"/>
</dbReference>
<dbReference type="PIRSF" id="PIRSF007519">
    <property type="entry name" value="Protease_InhA"/>
    <property type="match status" value="1"/>
</dbReference>
<keyword evidence="6 11" id="KW-0732">Signal</keyword>
<sequence>MKTTRRAAAVTTAAAVIVTLGAGLFPGSAVAADSAPLPRDPADAVQAVNTEHNIPGPLTAKMEAEQKAATQQLLDGTAQVEEHNGSTSVKLGKDKYVELKRERTDKIFTILVDFGDQVDNTTKTPDGKVKYGGEAGPKHNEIEKPDSATNNSTAWQADYNQQHYQDLYFSKDKPSLKTYYEKQSSGRYSVDGVVSDWVRVPWNEARYGSDYCGSNVCQSAQDLIRDAVDIWYKDQVAKGQTPEQIKATLAQYDQWDRYGSHHDGNFNQPDGYIDHFQIVHAGEDKSAGGGKQGSKALWAHRSYVYGNLTGQAGPTGNKLGGVQVGDTGLWIGDYTMQPENGGLGVFAHEYGHDLGLPDLYDTAGKGIDNSVGFWSIMSSGSWLGEGKNSIGDMPDDFDAWSKFKLGWLNADHAKAGTESTHHIGPAEYNSKLPQALIVDLPKKSITTDINKPFGGSTEWWSGSADNLNVSLTRDIDLTGKTKASINAKAWYELEPDFDYAFGEVSTDGGKNWTVVDGTWNGAALPKENGRPALSGLTAAWGDLSFNLDAYAGKAVKFRYHNTTDGGLHYRGLAVDDISVTADGATVFSDDVEKGDNGWTADGFTRFGGSYTKDYAQYYIAENRQYVSFDQTLKTGPYNFGFGAAKPNWVEHYSYQPGLLIWYWDESQTDNNVSAHPGQGLILPIDSHPTSMKWSDGSLMRPRMQGFDSPFGSRRVGSLTLHKNGVETVIPKSKGVDEFNDLKTWWSKDDPYSGVNVPKTGTSIEVENESSNYLETWIRVRPVDNI</sequence>
<dbReference type="SUPFAM" id="SSF55486">
    <property type="entry name" value="Metalloproteases ('zincins'), catalytic domain"/>
    <property type="match status" value="1"/>
</dbReference>
<dbReference type="EMBL" id="JZKH01000119">
    <property type="protein sequence ID" value="KJS58316.1"/>
    <property type="molecule type" value="Genomic_DNA"/>
</dbReference>
<dbReference type="GO" id="GO:0006508">
    <property type="term" value="P:proteolysis"/>
    <property type="evidence" value="ECO:0007669"/>
    <property type="project" value="UniProtKB-KW"/>
</dbReference>
<evidence type="ECO:0000256" key="8">
    <source>
        <dbReference type="ARBA" id="ARBA00022833"/>
    </source>
</evidence>
<dbReference type="RefSeq" id="WP_045704351.1">
    <property type="nucleotide sequence ID" value="NZ_JZKH01000119.1"/>
</dbReference>
<reference evidence="14 15" key="1">
    <citation type="submission" date="2015-02" db="EMBL/GenBank/DDBJ databases">
        <authorList>
            <person name="Ju K.-S."/>
            <person name="Doroghazi J.R."/>
            <person name="Metcalf W."/>
        </authorList>
    </citation>
    <scope>NUCLEOTIDE SEQUENCE [LARGE SCALE GENOMIC DNA]</scope>
    <source>
        <strain evidence="14 15">ATCC 31215</strain>
    </source>
</reference>
<evidence type="ECO:0000313" key="15">
    <source>
        <dbReference type="Proteomes" id="UP000033699"/>
    </source>
</evidence>
<dbReference type="GO" id="GO:0046872">
    <property type="term" value="F:metal ion binding"/>
    <property type="evidence" value="ECO:0007669"/>
    <property type="project" value="UniProtKB-KW"/>
</dbReference>
<keyword evidence="5" id="KW-0479">Metal-binding</keyword>
<dbReference type="Pfam" id="PF05547">
    <property type="entry name" value="Peptidase_M6"/>
    <property type="match status" value="1"/>
</dbReference>
<evidence type="ECO:0000256" key="5">
    <source>
        <dbReference type="ARBA" id="ARBA00022723"/>
    </source>
</evidence>
<dbReference type="Pfam" id="PF20773">
    <property type="entry name" value="InhA-like_MAM"/>
    <property type="match status" value="1"/>
</dbReference>
<feature type="chain" id="PRO_5002459505" evidence="11">
    <location>
        <begin position="32"/>
        <end position="785"/>
    </location>
</feature>
<evidence type="ECO:0000256" key="9">
    <source>
        <dbReference type="ARBA" id="ARBA00023049"/>
    </source>
</evidence>
<dbReference type="InterPro" id="IPR048665">
    <property type="entry name" value="InhA-like_VEG"/>
</dbReference>
<evidence type="ECO:0000256" key="4">
    <source>
        <dbReference type="ARBA" id="ARBA00022670"/>
    </source>
</evidence>
<accession>A0A0F2T7C1</accession>
<dbReference type="Pfam" id="PF20774">
    <property type="entry name" value="InhA-like_VEG"/>
    <property type="match status" value="1"/>
</dbReference>
<feature type="domain" description="Peptidase M6-like" evidence="12">
    <location>
        <begin position="95"/>
        <end position="407"/>
    </location>
</feature>
<dbReference type="PANTHER" id="PTHR13062">
    <property type="entry name" value="COLLAGENASE"/>
    <property type="match status" value="1"/>
</dbReference>
<keyword evidence="8" id="KW-0862">Zinc</keyword>
<evidence type="ECO:0000313" key="14">
    <source>
        <dbReference type="EMBL" id="KJS58316.1"/>
    </source>
</evidence>
<evidence type="ECO:0000256" key="6">
    <source>
        <dbReference type="ARBA" id="ARBA00022729"/>
    </source>
</evidence>
<comment type="caution">
    <text evidence="14">The sequence shown here is derived from an EMBL/GenBank/DDBJ whole genome shotgun (WGS) entry which is preliminary data.</text>
</comment>
<comment type="cofactor">
    <cofactor evidence="1">
        <name>Zn(2+)</name>
        <dbReference type="ChEBI" id="CHEBI:29105"/>
    </cofactor>
</comment>
<evidence type="ECO:0000256" key="2">
    <source>
        <dbReference type="ARBA" id="ARBA00004613"/>
    </source>
</evidence>
<gene>
    <name evidence="14" type="ORF">VM95_34060</name>
</gene>
<name>A0A0F2T7C1_STRR3</name>
<dbReference type="NCBIfam" id="TIGR03296">
    <property type="entry name" value="M6dom_TIGR03296"/>
    <property type="match status" value="1"/>
</dbReference>
<feature type="compositionally biased region" description="Basic and acidic residues" evidence="10">
    <location>
        <begin position="125"/>
        <end position="146"/>
    </location>
</feature>
<evidence type="ECO:0000256" key="10">
    <source>
        <dbReference type="SAM" id="MobiDB-lite"/>
    </source>
</evidence>
<proteinExistence type="predicted"/>
<evidence type="ECO:0000256" key="7">
    <source>
        <dbReference type="ARBA" id="ARBA00022801"/>
    </source>
</evidence>
<comment type="subcellular location">
    <subcellularLocation>
        <location evidence="2">Secreted</location>
    </subcellularLocation>
</comment>
<dbReference type="GO" id="GO:0005576">
    <property type="term" value="C:extracellular region"/>
    <property type="evidence" value="ECO:0007669"/>
    <property type="project" value="UniProtKB-SubCell"/>
</dbReference>
<keyword evidence="4 14" id="KW-0645">Protease</keyword>
<evidence type="ECO:0000256" key="3">
    <source>
        <dbReference type="ARBA" id="ARBA00022525"/>
    </source>
</evidence>
<dbReference type="InterPro" id="IPR012300">
    <property type="entry name" value="Pept_M6_InhA"/>
</dbReference>
<dbReference type="MEROPS" id="M06.002"/>
<dbReference type="PATRIC" id="fig|359131.3.peg.1102"/>
<dbReference type="Proteomes" id="UP000033699">
    <property type="component" value="Unassembled WGS sequence"/>
</dbReference>
<dbReference type="AlphaFoldDB" id="A0A0F2T7C1"/>
<dbReference type="PANTHER" id="PTHR13062:SF12">
    <property type="entry name" value="ALPHA-2-MACROGLOBULIN DOMAIN-CONTAINING PROTEIN"/>
    <property type="match status" value="1"/>
</dbReference>
<protein>
    <submittedName>
        <fullName evidence="14">Protease</fullName>
    </submittedName>
</protein>
<evidence type="ECO:0000259" key="12">
    <source>
        <dbReference type="Pfam" id="PF05547"/>
    </source>
</evidence>
<dbReference type="InterPro" id="IPR008757">
    <property type="entry name" value="Peptidase_M6-like_domain"/>
</dbReference>